<feature type="compositionally biased region" description="Pro residues" evidence="1">
    <location>
        <begin position="344"/>
        <end position="353"/>
    </location>
</feature>
<evidence type="ECO:0000313" key="3">
    <source>
        <dbReference type="EMBL" id="JAN87112.1"/>
    </source>
</evidence>
<dbReference type="OrthoDB" id="6379162at2759"/>
<dbReference type="EMBL" id="GDIQ01085557">
    <property type="protein sequence ID" value="JAN09180.1"/>
    <property type="molecule type" value="Transcribed_RNA"/>
</dbReference>
<accession>A0A0P6IC66</accession>
<feature type="compositionally biased region" description="Basic and acidic residues" evidence="1">
    <location>
        <begin position="144"/>
        <end position="158"/>
    </location>
</feature>
<feature type="compositionally biased region" description="Basic and acidic residues" evidence="1">
    <location>
        <begin position="97"/>
        <end position="116"/>
    </location>
</feature>
<feature type="chain" id="PRO_5007424760" evidence="2">
    <location>
        <begin position="18"/>
        <end position="519"/>
    </location>
</feature>
<name>A0A0P6IC66_9CRUS</name>
<evidence type="ECO:0000256" key="1">
    <source>
        <dbReference type="SAM" id="MobiDB-lite"/>
    </source>
</evidence>
<dbReference type="AlphaFoldDB" id="A0A0P6IC66"/>
<dbReference type="Proteomes" id="UP001234178">
    <property type="component" value="Unassembled WGS sequence"/>
</dbReference>
<feature type="region of interest" description="Disordered" evidence="1">
    <location>
        <begin position="327"/>
        <end position="381"/>
    </location>
</feature>
<evidence type="ECO:0000313" key="5">
    <source>
        <dbReference type="Proteomes" id="UP001234178"/>
    </source>
</evidence>
<evidence type="ECO:0000256" key="2">
    <source>
        <dbReference type="SAM" id="SignalP"/>
    </source>
</evidence>
<feature type="compositionally biased region" description="Polar residues" evidence="1">
    <location>
        <begin position="371"/>
        <end position="381"/>
    </location>
</feature>
<protein>
    <submittedName>
        <fullName evidence="3">Uncharacterized protein</fullName>
    </submittedName>
</protein>
<dbReference type="EMBL" id="GDIQ01007625">
    <property type="protein sequence ID" value="JAN87112.1"/>
    <property type="molecule type" value="Transcribed_RNA"/>
</dbReference>
<gene>
    <name evidence="4" type="ORF">OUZ56_019298</name>
</gene>
<feature type="compositionally biased region" description="Polar residues" evidence="1">
    <location>
        <begin position="474"/>
        <end position="487"/>
    </location>
</feature>
<dbReference type="EMBL" id="JAOYFB010000003">
    <property type="protein sequence ID" value="KAK4010151.1"/>
    <property type="molecule type" value="Genomic_DNA"/>
</dbReference>
<evidence type="ECO:0000313" key="4">
    <source>
        <dbReference type="EMBL" id="KAK4010151.1"/>
    </source>
</evidence>
<feature type="region of interest" description="Disordered" evidence="1">
    <location>
        <begin position="452"/>
        <end position="487"/>
    </location>
</feature>
<sequence>MMKSIVVLMCLVAVICAASEVDFLRRRSSVVVGKPMQVPVFPPKRNVNQQKRQVDFDAGSRPAAASARQQTAGVPLQQAFRPAPPAEFRRPQQQRPQQERAQQDRPIQERPQREQEVDAATRGGAPSSFASAAAPEQTFTPARDIADRPAEAPVERPARQQPAQRPARPASFGAERPQRNPEFAAGFPSGFTSGLPSFDFQGRMPEPDAKSEGFMESALNDFPNLKSLGGFDAFPDVAREGDSSAKRPSQNRPARPNAQKSKRSTPRGNLTNDPLPKNLSKRNKNKPIVLEDDEAMLEPDFSPIKRSSKQPTDIADIIADSVGEEQRFNPTFHPNNGPYGRAPPLAPANPPSVPTSSFRSRRPSSIGSSSGNKNRQNQRSPYVTDQFNEFVDGENGLLGSGNFDVLGGGVFRDTVDYQRPYVSSQPAYFPPSSPAPPLLHDSYRPHQPFFPSVQQSPPIGDQFGNFVPPLKPSLHQQQGPPSNNNNYGNVPTFPNSFFNDDDFFSNFRDFADVNQDYRN</sequence>
<keyword evidence="5" id="KW-1185">Reference proteome</keyword>
<feature type="signal peptide" evidence="2">
    <location>
        <begin position="1"/>
        <end position="17"/>
    </location>
</feature>
<keyword evidence="2" id="KW-0732">Signal</keyword>
<feature type="region of interest" description="Disordered" evidence="1">
    <location>
        <begin position="38"/>
        <end position="296"/>
    </location>
</feature>
<feature type="compositionally biased region" description="Low complexity" evidence="1">
    <location>
        <begin position="159"/>
        <end position="170"/>
    </location>
</feature>
<feature type="compositionally biased region" description="Low complexity" evidence="1">
    <location>
        <begin position="125"/>
        <end position="135"/>
    </location>
</feature>
<reference evidence="3" key="1">
    <citation type="submission" date="2015-10" db="EMBL/GenBank/DDBJ databases">
        <title>EvidentialGene: Evidence-directed Construction of Complete mRNA Transcriptomes without Genomes.</title>
        <authorList>
            <person name="Gilbert D.G."/>
        </authorList>
    </citation>
    <scope>NUCLEOTIDE SEQUENCE</scope>
</reference>
<reference evidence="4 5" key="2">
    <citation type="journal article" date="2023" name="Nucleic Acids Res.">
        <title>The hologenome of Daphnia magna reveals possible DNA methylation and microbiome-mediated evolution of the host genome.</title>
        <authorList>
            <person name="Chaturvedi A."/>
            <person name="Li X."/>
            <person name="Dhandapani V."/>
            <person name="Marshall H."/>
            <person name="Kissane S."/>
            <person name="Cuenca-Cambronero M."/>
            <person name="Asole G."/>
            <person name="Calvet F."/>
            <person name="Ruiz-Romero M."/>
            <person name="Marangio P."/>
            <person name="Guigo R."/>
            <person name="Rago D."/>
            <person name="Mirbahai L."/>
            <person name="Eastwood N."/>
            <person name="Colbourne J.K."/>
            <person name="Zhou J."/>
            <person name="Mallon E."/>
            <person name="Orsini L."/>
        </authorList>
    </citation>
    <scope>NUCLEOTIDE SEQUENCE [LARGE SCALE GENOMIC DNA]</scope>
    <source>
        <strain evidence="4">LRV0_1</strain>
    </source>
</reference>
<organism evidence="3">
    <name type="scientific">Daphnia magna</name>
    <dbReference type="NCBI Taxonomy" id="35525"/>
    <lineage>
        <taxon>Eukaryota</taxon>
        <taxon>Metazoa</taxon>
        <taxon>Ecdysozoa</taxon>
        <taxon>Arthropoda</taxon>
        <taxon>Crustacea</taxon>
        <taxon>Branchiopoda</taxon>
        <taxon>Diplostraca</taxon>
        <taxon>Cladocera</taxon>
        <taxon>Anomopoda</taxon>
        <taxon>Daphniidae</taxon>
        <taxon>Daphnia</taxon>
    </lineage>
</organism>
<feature type="compositionally biased region" description="Low complexity" evidence="1">
    <location>
        <begin position="354"/>
        <end position="370"/>
    </location>
</feature>
<proteinExistence type="predicted"/>